<organism evidence="2 3">
    <name type="scientific">Dentiscutata erythropus</name>
    <dbReference type="NCBI Taxonomy" id="1348616"/>
    <lineage>
        <taxon>Eukaryota</taxon>
        <taxon>Fungi</taxon>
        <taxon>Fungi incertae sedis</taxon>
        <taxon>Mucoromycota</taxon>
        <taxon>Glomeromycotina</taxon>
        <taxon>Glomeromycetes</taxon>
        <taxon>Diversisporales</taxon>
        <taxon>Gigasporaceae</taxon>
        <taxon>Dentiscutata</taxon>
    </lineage>
</organism>
<reference evidence="2" key="1">
    <citation type="submission" date="2021-06" db="EMBL/GenBank/DDBJ databases">
        <authorList>
            <person name="Kallberg Y."/>
            <person name="Tangrot J."/>
            <person name="Rosling A."/>
        </authorList>
    </citation>
    <scope>NUCLEOTIDE SEQUENCE</scope>
    <source>
        <strain evidence="2">MA453B</strain>
    </source>
</reference>
<accession>A0A9N9AZJ1</accession>
<evidence type="ECO:0000313" key="3">
    <source>
        <dbReference type="Proteomes" id="UP000789405"/>
    </source>
</evidence>
<gene>
    <name evidence="2" type="ORF">DERYTH_LOCUS5247</name>
</gene>
<feature type="region of interest" description="Disordered" evidence="1">
    <location>
        <begin position="1"/>
        <end position="25"/>
    </location>
</feature>
<evidence type="ECO:0000256" key="1">
    <source>
        <dbReference type="SAM" id="MobiDB-lite"/>
    </source>
</evidence>
<keyword evidence="3" id="KW-1185">Reference proteome</keyword>
<comment type="caution">
    <text evidence="2">The sequence shown here is derived from an EMBL/GenBank/DDBJ whole genome shotgun (WGS) entry which is preliminary data.</text>
</comment>
<protein>
    <submittedName>
        <fullName evidence="2">25449_t:CDS:1</fullName>
    </submittedName>
</protein>
<dbReference type="EMBL" id="CAJVPY010002159">
    <property type="protein sequence ID" value="CAG8550608.1"/>
    <property type="molecule type" value="Genomic_DNA"/>
</dbReference>
<feature type="compositionally biased region" description="Polar residues" evidence="1">
    <location>
        <begin position="1"/>
        <end position="14"/>
    </location>
</feature>
<evidence type="ECO:0000313" key="2">
    <source>
        <dbReference type="EMBL" id="CAG8550608.1"/>
    </source>
</evidence>
<sequence>MSSCDENSSTSISTNKDKQIFKNIGGRPEGPVWSYFTKGKKVGKGKYEATCDLCGAIWNHGELIELENHLANHCPKADSTIIPLKKTNLSYEPPSRQYLSGQLLEQQLAIINQKTDKIFYQYSNLTL</sequence>
<name>A0A9N9AZJ1_9GLOM</name>
<dbReference type="OrthoDB" id="2445631at2759"/>
<feature type="non-terminal residue" evidence="2">
    <location>
        <position position="127"/>
    </location>
</feature>
<proteinExistence type="predicted"/>
<dbReference type="Proteomes" id="UP000789405">
    <property type="component" value="Unassembled WGS sequence"/>
</dbReference>
<feature type="non-terminal residue" evidence="2">
    <location>
        <position position="1"/>
    </location>
</feature>
<dbReference type="AlphaFoldDB" id="A0A9N9AZJ1"/>